<dbReference type="GO" id="GO:0005634">
    <property type="term" value="C:nucleus"/>
    <property type="evidence" value="ECO:0007669"/>
    <property type="project" value="UniProtKB-SubCell"/>
</dbReference>
<evidence type="ECO:0000256" key="5">
    <source>
        <dbReference type="ARBA" id="ARBA00022833"/>
    </source>
</evidence>
<keyword evidence="2" id="KW-0479">Metal-binding</keyword>
<keyword evidence="8" id="KW-0539">Nucleus</keyword>
<protein>
    <submittedName>
        <fullName evidence="11">Zinc finger protein 212</fullName>
    </submittedName>
</protein>
<accession>A0A091WGS3</accession>
<dbReference type="InterPro" id="IPR036236">
    <property type="entry name" value="Znf_C2H2_sf"/>
</dbReference>
<reference evidence="11 12" key="1">
    <citation type="submission" date="2014-04" db="EMBL/GenBank/DDBJ databases">
        <title>Genome evolution of avian class.</title>
        <authorList>
            <person name="Zhang G."/>
            <person name="Li C."/>
        </authorList>
    </citation>
    <scope>NUCLEOTIDE SEQUENCE [LARGE SCALE GENOMIC DNA]</scope>
    <source>
        <strain evidence="11">BGI_Y956</strain>
    </source>
</reference>
<sequence length="49" mass="5904">CSYCGKTFSHPSTLIRHQRIHTGERPYQCNECPKRFTQKQHLLQHEKIH</sequence>
<evidence type="ECO:0000256" key="4">
    <source>
        <dbReference type="ARBA" id="ARBA00022771"/>
    </source>
</evidence>
<dbReference type="Gene3D" id="3.30.160.60">
    <property type="entry name" value="Classic Zinc Finger"/>
    <property type="match status" value="2"/>
</dbReference>
<evidence type="ECO:0000256" key="2">
    <source>
        <dbReference type="ARBA" id="ARBA00022723"/>
    </source>
</evidence>
<organism evidence="11 12">
    <name type="scientific">Nipponia nippon</name>
    <name type="common">Crested ibis</name>
    <name type="synonym">Ibis nippon</name>
    <dbReference type="NCBI Taxonomy" id="128390"/>
    <lineage>
        <taxon>Eukaryota</taxon>
        <taxon>Metazoa</taxon>
        <taxon>Chordata</taxon>
        <taxon>Craniata</taxon>
        <taxon>Vertebrata</taxon>
        <taxon>Euteleostomi</taxon>
        <taxon>Archelosauria</taxon>
        <taxon>Archosauria</taxon>
        <taxon>Dinosauria</taxon>
        <taxon>Saurischia</taxon>
        <taxon>Theropoda</taxon>
        <taxon>Coelurosauria</taxon>
        <taxon>Aves</taxon>
        <taxon>Neognathae</taxon>
        <taxon>Neoaves</taxon>
        <taxon>Aequornithes</taxon>
        <taxon>Pelecaniformes</taxon>
        <taxon>Threskiornithidae</taxon>
        <taxon>Nipponia</taxon>
    </lineage>
</organism>
<evidence type="ECO:0000259" key="10">
    <source>
        <dbReference type="PROSITE" id="PS50157"/>
    </source>
</evidence>
<feature type="non-terminal residue" evidence="11">
    <location>
        <position position="1"/>
    </location>
</feature>
<evidence type="ECO:0000313" key="11">
    <source>
        <dbReference type="EMBL" id="KFR00776.1"/>
    </source>
</evidence>
<feature type="domain" description="C2H2-type" evidence="10">
    <location>
        <begin position="27"/>
        <end position="49"/>
    </location>
</feature>
<dbReference type="Proteomes" id="UP000053283">
    <property type="component" value="Unassembled WGS sequence"/>
</dbReference>
<keyword evidence="7" id="KW-0804">Transcription</keyword>
<gene>
    <name evidence="11" type="ORF">Y956_01860</name>
</gene>
<dbReference type="PROSITE" id="PS00028">
    <property type="entry name" value="ZINC_FINGER_C2H2_1"/>
    <property type="match status" value="2"/>
</dbReference>
<dbReference type="Pfam" id="PF13465">
    <property type="entry name" value="zf-H2C2_2"/>
    <property type="match status" value="1"/>
</dbReference>
<dbReference type="EMBL" id="KL410892">
    <property type="protein sequence ID" value="KFR00776.1"/>
    <property type="molecule type" value="Genomic_DNA"/>
</dbReference>
<feature type="domain" description="C2H2-type" evidence="10">
    <location>
        <begin position="1"/>
        <end position="26"/>
    </location>
</feature>
<dbReference type="SMART" id="SM00355">
    <property type="entry name" value="ZnF_C2H2"/>
    <property type="match status" value="2"/>
</dbReference>
<evidence type="ECO:0000256" key="8">
    <source>
        <dbReference type="ARBA" id="ARBA00023242"/>
    </source>
</evidence>
<dbReference type="SUPFAM" id="SSF57667">
    <property type="entry name" value="beta-beta-alpha zinc fingers"/>
    <property type="match status" value="1"/>
</dbReference>
<keyword evidence="6" id="KW-0805">Transcription regulation</keyword>
<name>A0A091WGS3_NIPNI</name>
<keyword evidence="12" id="KW-1185">Reference proteome</keyword>
<evidence type="ECO:0000256" key="7">
    <source>
        <dbReference type="ARBA" id="ARBA00023163"/>
    </source>
</evidence>
<dbReference type="PANTHER" id="PTHR16515:SF51">
    <property type="entry name" value="ZINC FINGER PROTEIN 833-RELATED"/>
    <property type="match status" value="1"/>
</dbReference>
<keyword evidence="4 9" id="KW-0863">Zinc-finger</keyword>
<evidence type="ECO:0000256" key="3">
    <source>
        <dbReference type="ARBA" id="ARBA00022737"/>
    </source>
</evidence>
<dbReference type="PROSITE" id="PS50157">
    <property type="entry name" value="ZINC_FINGER_C2H2_2"/>
    <property type="match status" value="2"/>
</dbReference>
<dbReference type="InterPro" id="IPR013087">
    <property type="entry name" value="Znf_C2H2_type"/>
</dbReference>
<dbReference type="FunFam" id="3.30.160.60:FF:001270">
    <property type="entry name" value="zinc finger protein 583 isoform X1"/>
    <property type="match status" value="1"/>
</dbReference>
<evidence type="ECO:0000313" key="12">
    <source>
        <dbReference type="Proteomes" id="UP000053283"/>
    </source>
</evidence>
<feature type="non-terminal residue" evidence="11">
    <location>
        <position position="49"/>
    </location>
</feature>
<keyword evidence="3" id="KW-0677">Repeat</keyword>
<dbReference type="GO" id="GO:0008270">
    <property type="term" value="F:zinc ion binding"/>
    <property type="evidence" value="ECO:0007669"/>
    <property type="project" value="UniProtKB-KW"/>
</dbReference>
<dbReference type="FunFam" id="3.30.160.60:FF:000478">
    <property type="entry name" value="Zinc finger protein 133"/>
    <property type="match status" value="1"/>
</dbReference>
<keyword evidence="5" id="KW-0862">Zinc</keyword>
<evidence type="ECO:0000256" key="1">
    <source>
        <dbReference type="ARBA" id="ARBA00004123"/>
    </source>
</evidence>
<proteinExistence type="predicted"/>
<dbReference type="GO" id="GO:0010468">
    <property type="term" value="P:regulation of gene expression"/>
    <property type="evidence" value="ECO:0007669"/>
    <property type="project" value="TreeGrafter"/>
</dbReference>
<evidence type="ECO:0000256" key="9">
    <source>
        <dbReference type="PROSITE-ProRule" id="PRU00042"/>
    </source>
</evidence>
<comment type="subcellular location">
    <subcellularLocation>
        <location evidence="1">Nucleus</location>
    </subcellularLocation>
</comment>
<dbReference type="AlphaFoldDB" id="A0A091WGS3"/>
<dbReference type="InterPro" id="IPR050331">
    <property type="entry name" value="Zinc_finger"/>
</dbReference>
<evidence type="ECO:0000256" key="6">
    <source>
        <dbReference type="ARBA" id="ARBA00023015"/>
    </source>
</evidence>
<dbReference type="PANTHER" id="PTHR16515">
    <property type="entry name" value="PR DOMAIN ZINC FINGER PROTEIN"/>
    <property type="match status" value="1"/>
</dbReference>